<dbReference type="AlphaFoldDB" id="A0A0D2BJ45"/>
<dbReference type="STRING" id="91928.A0A0D2BJ45"/>
<keyword evidence="4" id="KW-0813">Transport</keyword>
<evidence type="ECO:0000256" key="3">
    <source>
        <dbReference type="ARBA" id="ARBA00012668"/>
    </source>
</evidence>
<keyword evidence="6 14" id="KW-0812">Transmembrane</keyword>
<gene>
    <name evidence="16" type="ORF">PV08_02884</name>
</gene>
<feature type="transmembrane region" description="Helical" evidence="14">
    <location>
        <begin position="107"/>
        <end position="126"/>
    </location>
</feature>
<sequence length="617" mass="69564">MAPWLDLPIMLHSSRDYMCMLNTTEQCAYQQGYWRFWYEADHRYGLPTVAFFLTAIILFYFGHFLSSTLPTGREDKITIWRRITASIRFLSYRGYRLGILGWNSPPLGLLLLGATGVVFFFCMTLGPKPYYWPNTRTLTYGNSPPIATRSGWMALACMPFVFATAAKANMITLLTGVSHEKLQVFHRWISYAMYILALIHTFPFIVFNIWKHDMVEQWNTSVFYWTGVVALLAQSWLVFGSISPLRKRWYEAFKVTHFIAGLTFVVFFFLHCDYTLTSWDYFIATGVLYVVCVLYSQLRTFARHGLGQRANISLATNGLIQVSVPVSFDWTPGQHCFIRFRSMGLHGVTIHPFTICSLPHSPINKPSNPSSTVDFYIRPSGGFTGRLAKHAGGGKSETVMLYGPYGGVNMQRLLECDRLVVIAGGSGAGWTLPFVELQIRHVKRILKAEASSDVAPSLKLIVATRDLTTCKWYLGKVQELLDAYGTTLAEIKSTVEMYFTGAEPLETDSSSPSPPPSTSQFVSKKVDEKDTEMVHPETASDSVDLDALGETHTGRPDLKSMISKEGSREWSQILGVFVCGPLEMQNDVRNAVADQQLDIIRGSVKDVYLHTEHFDWA</sequence>
<feature type="transmembrane region" description="Helical" evidence="14">
    <location>
        <begin position="188"/>
        <end position="210"/>
    </location>
</feature>
<dbReference type="InterPro" id="IPR013130">
    <property type="entry name" value="Fe3_Rdtase_TM_dom"/>
</dbReference>
<keyword evidence="9" id="KW-0560">Oxidoreductase</keyword>
<keyword evidence="17" id="KW-1185">Reference proteome</keyword>
<keyword evidence="8 14" id="KW-1133">Transmembrane helix</keyword>
<evidence type="ECO:0000259" key="15">
    <source>
        <dbReference type="PROSITE" id="PS51384"/>
    </source>
</evidence>
<evidence type="ECO:0000256" key="7">
    <source>
        <dbReference type="ARBA" id="ARBA00022982"/>
    </source>
</evidence>
<feature type="transmembrane region" description="Helical" evidence="14">
    <location>
        <begin position="222"/>
        <end position="240"/>
    </location>
</feature>
<dbReference type="GO" id="GO:0005886">
    <property type="term" value="C:plasma membrane"/>
    <property type="evidence" value="ECO:0007669"/>
    <property type="project" value="UniProtKB-SubCell"/>
</dbReference>
<dbReference type="InterPro" id="IPR017927">
    <property type="entry name" value="FAD-bd_FR_type"/>
</dbReference>
<dbReference type="Pfam" id="PF08022">
    <property type="entry name" value="FAD_binding_8"/>
    <property type="match status" value="1"/>
</dbReference>
<dbReference type="PANTHER" id="PTHR32361:SF23">
    <property type="entry name" value="FERRIC-CHELATE REDUCTASE"/>
    <property type="match status" value="1"/>
</dbReference>
<dbReference type="EC" id="1.16.1.9" evidence="3"/>
<evidence type="ECO:0000256" key="9">
    <source>
        <dbReference type="ARBA" id="ARBA00023002"/>
    </source>
</evidence>
<reference evidence="16 17" key="1">
    <citation type="submission" date="2015-01" db="EMBL/GenBank/DDBJ databases">
        <title>The Genome Sequence of Exophiala spinifera CBS89968.</title>
        <authorList>
            <consortium name="The Broad Institute Genomics Platform"/>
            <person name="Cuomo C."/>
            <person name="de Hoog S."/>
            <person name="Gorbushina A."/>
            <person name="Stielow B."/>
            <person name="Teixiera M."/>
            <person name="Abouelleil A."/>
            <person name="Chapman S.B."/>
            <person name="Priest M."/>
            <person name="Young S.K."/>
            <person name="Wortman J."/>
            <person name="Nusbaum C."/>
            <person name="Birren B."/>
        </authorList>
    </citation>
    <scope>NUCLEOTIDE SEQUENCE [LARGE SCALE GENOMIC DNA]</scope>
    <source>
        <strain evidence="16 17">CBS 89968</strain>
    </source>
</reference>
<dbReference type="InterPro" id="IPR051410">
    <property type="entry name" value="Ferric/Cupric_Reductase"/>
</dbReference>
<comment type="similarity">
    <text evidence="2">Belongs to the ferric reductase (FRE) family.</text>
</comment>
<evidence type="ECO:0000256" key="11">
    <source>
        <dbReference type="ARBA" id="ARBA00023136"/>
    </source>
</evidence>
<evidence type="ECO:0000256" key="13">
    <source>
        <dbReference type="SAM" id="MobiDB-lite"/>
    </source>
</evidence>
<evidence type="ECO:0000256" key="2">
    <source>
        <dbReference type="ARBA" id="ARBA00006278"/>
    </source>
</evidence>
<dbReference type="CDD" id="cd06186">
    <property type="entry name" value="NOX_Duox_like_FAD_NADP"/>
    <property type="match status" value="1"/>
</dbReference>
<evidence type="ECO:0000256" key="6">
    <source>
        <dbReference type="ARBA" id="ARBA00022692"/>
    </source>
</evidence>
<dbReference type="GO" id="GO:0006826">
    <property type="term" value="P:iron ion transport"/>
    <property type="evidence" value="ECO:0007669"/>
    <property type="project" value="TreeGrafter"/>
</dbReference>
<keyword evidence="5" id="KW-1003">Cell membrane</keyword>
<dbReference type="Gene3D" id="3.40.50.80">
    <property type="entry name" value="Nucleotide-binding domain of ferredoxin-NADP reductase (FNR) module"/>
    <property type="match status" value="1"/>
</dbReference>
<dbReference type="InterPro" id="IPR013121">
    <property type="entry name" value="Fe_red_NAD-bd_6"/>
</dbReference>
<keyword evidence="7" id="KW-0249">Electron transport</keyword>
<dbReference type="EMBL" id="KN847493">
    <property type="protein sequence ID" value="KIW18595.1"/>
    <property type="molecule type" value="Genomic_DNA"/>
</dbReference>
<feature type="transmembrane region" description="Helical" evidence="14">
    <location>
        <begin position="252"/>
        <end position="270"/>
    </location>
</feature>
<dbReference type="Pfam" id="PF01794">
    <property type="entry name" value="Ferric_reduct"/>
    <property type="match status" value="1"/>
</dbReference>
<dbReference type="GO" id="GO:0006879">
    <property type="term" value="P:intracellular iron ion homeostasis"/>
    <property type="evidence" value="ECO:0007669"/>
    <property type="project" value="TreeGrafter"/>
</dbReference>
<dbReference type="OrthoDB" id="17725at2759"/>
<evidence type="ECO:0000313" key="16">
    <source>
        <dbReference type="EMBL" id="KIW18595.1"/>
    </source>
</evidence>
<protein>
    <recommendedName>
        <fullName evidence="3">ferric-chelate reductase (NADPH)</fullName>
        <ecNumber evidence="3">1.16.1.9</ecNumber>
    </recommendedName>
</protein>
<keyword evidence="11 14" id="KW-0472">Membrane</keyword>
<dbReference type="GeneID" id="27329967"/>
<proteinExistence type="inferred from homology"/>
<feature type="region of interest" description="Disordered" evidence="13">
    <location>
        <begin position="504"/>
        <end position="540"/>
    </location>
</feature>
<dbReference type="InterPro" id="IPR013112">
    <property type="entry name" value="FAD-bd_8"/>
</dbReference>
<dbReference type="GO" id="GO:0015677">
    <property type="term" value="P:copper ion import"/>
    <property type="evidence" value="ECO:0007669"/>
    <property type="project" value="TreeGrafter"/>
</dbReference>
<feature type="compositionally biased region" description="Basic and acidic residues" evidence="13">
    <location>
        <begin position="524"/>
        <end position="535"/>
    </location>
</feature>
<feature type="transmembrane region" description="Helical" evidence="14">
    <location>
        <begin position="44"/>
        <end position="65"/>
    </location>
</feature>
<dbReference type="RefSeq" id="XP_016238811.1">
    <property type="nucleotide sequence ID" value="XM_016377241.1"/>
</dbReference>
<evidence type="ECO:0000256" key="10">
    <source>
        <dbReference type="ARBA" id="ARBA00023065"/>
    </source>
</evidence>
<dbReference type="SUPFAM" id="SSF63380">
    <property type="entry name" value="Riboflavin synthase domain-like"/>
    <property type="match status" value="1"/>
</dbReference>
<evidence type="ECO:0000256" key="1">
    <source>
        <dbReference type="ARBA" id="ARBA00004651"/>
    </source>
</evidence>
<dbReference type="InterPro" id="IPR039261">
    <property type="entry name" value="FNR_nucleotide-bd"/>
</dbReference>
<dbReference type="PROSITE" id="PS51384">
    <property type="entry name" value="FAD_FR"/>
    <property type="match status" value="1"/>
</dbReference>
<dbReference type="Proteomes" id="UP000053328">
    <property type="component" value="Unassembled WGS sequence"/>
</dbReference>
<evidence type="ECO:0000256" key="12">
    <source>
        <dbReference type="ARBA" id="ARBA00048483"/>
    </source>
</evidence>
<comment type="subcellular location">
    <subcellularLocation>
        <location evidence="1">Cell membrane</location>
        <topology evidence="1">Multi-pass membrane protein</topology>
    </subcellularLocation>
</comment>
<dbReference type="SFLD" id="SFLDS00052">
    <property type="entry name" value="Ferric_Reductase_Domain"/>
    <property type="match status" value="1"/>
</dbReference>
<evidence type="ECO:0000256" key="4">
    <source>
        <dbReference type="ARBA" id="ARBA00022448"/>
    </source>
</evidence>
<feature type="transmembrane region" description="Helical" evidence="14">
    <location>
        <begin position="276"/>
        <end position="295"/>
    </location>
</feature>
<dbReference type="VEuPathDB" id="FungiDB:PV08_02884"/>
<name>A0A0D2BJ45_9EURO</name>
<accession>A0A0D2BJ45</accession>
<dbReference type="SFLD" id="SFLDG01168">
    <property type="entry name" value="Ferric_reductase_subgroup_(FRE"/>
    <property type="match status" value="1"/>
</dbReference>
<evidence type="ECO:0000256" key="8">
    <source>
        <dbReference type="ARBA" id="ARBA00022989"/>
    </source>
</evidence>
<dbReference type="Pfam" id="PF08030">
    <property type="entry name" value="NAD_binding_6"/>
    <property type="match status" value="1"/>
</dbReference>
<feature type="domain" description="FAD-binding FR-type" evidence="15">
    <location>
        <begin position="301"/>
        <end position="411"/>
    </location>
</feature>
<organism evidence="16 17">
    <name type="scientific">Exophiala spinifera</name>
    <dbReference type="NCBI Taxonomy" id="91928"/>
    <lineage>
        <taxon>Eukaryota</taxon>
        <taxon>Fungi</taxon>
        <taxon>Dikarya</taxon>
        <taxon>Ascomycota</taxon>
        <taxon>Pezizomycotina</taxon>
        <taxon>Eurotiomycetes</taxon>
        <taxon>Chaetothyriomycetidae</taxon>
        <taxon>Chaetothyriales</taxon>
        <taxon>Herpotrichiellaceae</taxon>
        <taxon>Exophiala</taxon>
    </lineage>
</organism>
<dbReference type="PANTHER" id="PTHR32361">
    <property type="entry name" value="FERRIC/CUPRIC REDUCTASE TRANSMEMBRANE COMPONENT"/>
    <property type="match status" value="1"/>
</dbReference>
<dbReference type="HOGENOM" id="CLU_010365_7_2_1"/>
<dbReference type="InterPro" id="IPR017938">
    <property type="entry name" value="Riboflavin_synthase-like_b-brl"/>
</dbReference>
<comment type="catalytic activity">
    <reaction evidence="12">
        <text>2 a Fe(II)-siderophore + NADP(+) + H(+) = 2 a Fe(III)-siderophore + NADPH</text>
        <dbReference type="Rhea" id="RHEA:28795"/>
        <dbReference type="Rhea" id="RHEA-COMP:11342"/>
        <dbReference type="Rhea" id="RHEA-COMP:11344"/>
        <dbReference type="ChEBI" id="CHEBI:15378"/>
        <dbReference type="ChEBI" id="CHEBI:29033"/>
        <dbReference type="ChEBI" id="CHEBI:29034"/>
        <dbReference type="ChEBI" id="CHEBI:57783"/>
        <dbReference type="ChEBI" id="CHEBI:58349"/>
        <dbReference type="EC" id="1.16.1.9"/>
    </reaction>
</comment>
<keyword evidence="10" id="KW-0406">Ion transport</keyword>
<feature type="transmembrane region" description="Helical" evidence="14">
    <location>
        <begin position="146"/>
        <end position="168"/>
    </location>
</feature>
<evidence type="ECO:0000313" key="17">
    <source>
        <dbReference type="Proteomes" id="UP000053328"/>
    </source>
</evidence>
<dbReference type="GO" id="GO:0052851">
    <property type="term" value="F:ferric-chelate reductase (NADPH) activity"/>
    <property type="evidence" value="ECO:0007669"/>
    <property type="project" value="UniProtKB-EC"/>
</dbReference>
<evidence type="ECO:0000256" key="14">
    <source>
        <dbReference type="SAM" id="Phobius"/>
    </source>
</evidence>
<evidence type="ECO:0000256" key="5">
    <source>
        <dbReference type="ARBA" id="ARBA00022475"/>
    </source>
</evidence>